<feature type="compositionally biased region" description="Basic and acidic residues" evidence="4">
    <location>
        <begin position="643"/>
        <end position="656"/>
    </location>
</feature>
<dbReference type="PANTHER" id="PTHR31580">
    <property type="entry name" value="FILAMENT-LIKE PLANT PROTEIN 4"/>
    <property type="match status" value="1"/>
</dbReference>
<feature type="compositionally biased region" description="Polar residues" evidence="4">
    <location>
        <begin position="40"/>
        <end position="57"/>
    </location>
</feature>
<dbReference type="OrthoDB" id="128924at2759"/>
<comment type="similarity">
    <text evidence="1">Belongs to the FPP family.</text>
</comment>
<evidence type="ECO:0000256" key="4">
    <source>
        <dbReference type="SAM" id="MobiDB-lite"/>
    </source>
</evidence>
<dbReference type="AlphaFoldDB" id="A0A843V2D6"/>
<feature type="compositionally biased region" description="Basic and acidic residues" evidence="4">
    <location>
        <begin position="290"/>
        <end position="301"/>
    </location>
</feature>
<keyword evidence="2 3" id="KW-0175">Coiled coil</keyword>
<reference evidence="5" key="1">
    <citation type="submission" date="2017-07" db="EMBL/GenBank/DDBJ databases">
        <title>Taro Niue Genome Assembly and Annotation.</title>
        <authorList>
            <person name="Atibalentja N."/>
            <person name="Keating K."/>
            <person name="Fields C.J."/>
        </authorList>
    </citation>
    <scope>NUCLEOTIDE SEQUENCE</scope>
    <source>
        <strain evidence="5">Niue_2</strain>
        <tissue evidence="5">Leaf</tissue>
    </source>
</reference>
<evidence type="ECO:0000256" key="2">
    <source>
        <dbReference type="ARBA" id="ARBA00023054"/>
    </source>
</evidence>
<keyword evidence="6" id="KW-1185">Reference proteome</keyword>
<accession>A0A843V2D6</accession>
<feature type="compositionally biased region" description="Polar residues" evidence="4">
    <location>
        <begin position="22"/>
        <end position="31"/>
    </location>
</feature>
<feature type="coiled-coil region" evidence="3">
    <location>
        <begin position="65"/>
        <end position="220"/>
    </location>
</feature>
<name>A0A843V2D6_COLES</name>
<dbReference type="InterPro" id="IPR008587">
    <property type="entry name" value="FPP_plant"/>
</dbReference>
<dbReference type="PANTHER" id="PTHR31580:SF49">
    <property type="entry name" value="FILAMENT-LIKE PLANT PROTEIN 3"/>
    <property type="match status" value="1"/>
</dbReference>
<dbReference type="Pfam" id="PF05911">
    <property type="entry name" value="FPP"/>
    <property type="match status" value="4"/>
</dbReference>
<feature type="compositionally biased region" description="Polar residues" evidence="4">
    <location>
        <begin position="633"/>
        <end position="642"/>
    </location>
</feature>
<evidence type="ECO:0000256" key="3">
    <source>
        <dbReference type="SAM" id="Coils"/>
    </source>
</evidence>
<gene>
    <name evidence="5" type="ORF">Taro_020523</name>
</gene>
<feature type="region of interest" description="Disordered" evidence="4">
    <location>
        <begin position="265"/>
        <end position="301"/>
    </location>
</feature>
<feature type="region of interest" description="Disordered" evidence="4">
    <location>
        <begin position="1"/>
        <end position="58"/>
    </location>
</feature>
<comment type="caution">
    <text evidence="5">The sequence shown here is derived from an EMBL/GenBank/DDBJ whole genome shotgun (WGS) entry which is preliminary data.</text>
</comment>
<feature type="region of interest" description="Disordered" evidence="4">
    <location>
        <begin position="629"/>
        <end position="678"/>
    </location>
</feature>
<organism evidence="5 6">
    <name type="scientific">Colocasia esculenta</name>
    <name type="common">Wild taro</name>
    <name type="synonym">Arum esculentum</name>
    <dbReference type="NCBI Taxonomy" id="4460"/>
    <lineage>
        <taxon>Eukaryota</taxon>
        <taxon>Viridiplantae</taxon>
        <taxon>Streptophyta</taxon>
        <taxon>Embryophyta</taxon>
        <taxon>Tracheophyta</taxon>
        <taxon>Spermatophyta</taxon>
        <taxon>Magnoliopsida</taxon>
        <taxon>Liliopsida</taxon>
        <taxon>Araceae</taxon>
        <taxon>Aroideae</taxon>
        <taxon>Colocasieae</taxon>
        <taxon>Colocasia</taxon>
    </lineage>
</organism>
<proteinExistence type="inferred from homology"/>
<evidence type="ECO:0000313" key="5">
    <source>
        <dbReference type="EMBL" id="MQL87980.1"/>
    </source>
</evidence>
<sequence length="924" mass="101319">MDRRSWLWRRKSSEKSPGETESCGSASSYSERCSDDQEVSKASPNPAQSLEVPSNVASCEDGDTIESLTEKLASALLNIRAKEDLVGQNAKVAEEAVSGWETAEKEVTSLRRQLETATQKNSTLEERTSQLNGALKECVRQLQQTRQEQEQKLQDVLAKKSQEWESEKFEYESRLVELEVQLEAAKEMPTSASHDFQLKLEEMEKENDILRSELLTQSEELNIRILERDLSNRAAETASKQHLESTKKVTKLEAECRMLHAMVRKSSPGVRKPHTNSVLVDSHGDGPAGSRERSLQSDDRPSCSDVWASALIAELDQFKPGRAVGRNPTATSAEIDLMDDFLEMEKLVALPETNSGGPSLDPQAEHSTVDTRNSSLEADLKASLERISELEKNERKMETEKTEMEKQLAETQDRLESTCKQLKETETKLADLQRQLRIANDSKVAAEIAAGNTEVQRKLLESQLESADLKAEEQHEKVALLEAKIEGERVSSAELAGKCRDLEDQLLKRKRQAEAQRQLLETQLASAGLKVQELDQKIAMLEGKAEEERVLSEELATKCKNLEDELSKIKREAVIRRAAISNGEFKIKQEKELAVAAKRFAECQDTIASISQQLKSLATLDELMCEGEEVDTINGSSPPQVSKSDRMRKMCGKDVSENASDSSSGLPPGSAPSSSSSYFQDLQNLSLKGGAAEGAKAEAGVDGAVAGVAAGRAVEGREAGIGGGFLTSAVGGGRQGDGPGEDEGAVGAAHGGFLGGPPPDGDEEELEHVVELHQVGVGAAHDAAPRPLPEHPAHLLLHAPHEEEEHPVFSLPSSDPIPATFLLRFFGELSAASRKPQQQLMKEEFGSRNLKQQRRGRAPWDPNFCFLMRCWGDSFREGSGLGNKEHTGFFIVSIRTVDPESSTLHRSEPSVECGLLTDHILTQV</sequence>
<evidence type="ECO:0000313" key="6">
    <source>
        <dbReference type="Proteomes" id="UP000652761"/>
    </source>
</evidence>
<evidence type="ECO:0008006" key="7">
    <source>
        <dbReference type="Google" id="ProtNLM"/>
    </source>
</evidence>
<feature type="compositionally biased region" description="Low complexity" evidence="4">
    <location>
        <begin position="659"/>
        <end position="677"/>
    </location>
</feature>
<dbReference type="EMBL" id="NMUH01001020">
    <property type="protein sequence ID" value="MQL87980.1"/>
    <property type="molecule type" value="Genomic_DNA"/>
</dbReference>
<feature type="compositionally biased region" description="Basic and acidic residues" evidence="4">
    <location>
        <begin position="1"/>
        <end position="18"/>
    </location>
</feature>
<dbReference type="Proteomes" id="UP000652761">
    <property type="component" value="Unassembled WGS sequence"/>
</dbReference>
<feature type="region of interest" description="Disordered" evidence="4">
    <location>
        <begin position="352"/>
        <end position="375"/>
    </location>
</feature>
<protein>
    <recommendedName>
        <fullName evidence="7">Filament-like plant protein</fullName>
    </recommendedName>
</protein>
<evidence type="ECO:0000256" key="1">
    <source>
        <dbReference type="ARBA" id="ARBA00005921"/>
    </source>
</evidence>